<feature type="compositionally biased region" description="Basic and acidic residues" evidence="6">
    <location>
        <begin position="248"/>
        <end position="257"/>
    </location>
</feature>
<keyword evidence="1" id="KW-0547">Nucleotide-binding</keyword>
<dbReference type="PANTHER" id="PTHR13748">
    <property type="entry name" value="COBW-RELATED"/>
    <property type="match status" value="1"/>
</dbReference>
<evidence type="ECO:0000256" key="6">
    <source>
        <dbReference type="SAM" id="MobiDB-lite"/>
    </source>
</evidence>
<organism evidence="8 9">
    <name type="scientific">Streptomyces ossamyceticus</name>
    <dbReference type="NCBI Taxonomy" id="249581"/>
    <lineage>
        <taxon>Bacteria</taxon>
        <taxon>Bacillati</taxon>
        <taxon>Actinomycetota</taxon>
        <taxon>Actinomycetes</taxon>
        <taxon>Kitasatosporales</taxon>
        <taxon>Streptomycetaceae</taxon>
        <taxon>Streptomyces</taxon>
    </lineage>
</organism>
<dbReference type="Pfam" id="PF02492">
    <property type="entry name" value="cobW"/>
    <property type="match status" value="1"/>
</dbReference>
<evidence type="ECO:0000313" key="8">
    <source>
        <dbReference type="EMBL" id="MET9844501.1"/>
    </source>
</evidence>
<sequence length="394" mass="42263">MSQSSSPGPGGPQEIPVVVLAGFLGSGKTTLLNHLLHRSGGTRIGAVVNDFGAIEIDAMAVAGALGDSTVSLGNGCLCCAVDAGELDVYLERLADPATGIDVIVIEASGLAEPQELVRMVLASENPRVVYGGLVEVVDAAEFLDTRQRHPEIDRHLAIADLVVVNKVDRAEDGERVLALVRSLSEGAAVVAATYGRVDPAFLFDCRPTEERIGQLSFDDLHRTDDLHGKDGADPHGGDDATVGQGADARGECGDTHEDPLGHLHTAYDSVAFVSDLPMNPRRLLDFLDSRSDGLYRIKGYVDFGPHDTRNRYAVHAVGRFLRFYPEPWAPGDEPRLTQLVLIGTGIDAAALTKELEACKDDSPHADEHSMWGVLRYVPDKEQETGEPDPSYDTP</sequence>
<dbReference type="SUPFAM" id="SSF90002">
    <property type="entry name" value="Hypothetical protein YjiA, C-terminal domain"/>
    <property type="match status" value="1"/>
</dbReference>
<reference evidence="8 9" key="1">
    <citation type="submission" date="2024-06" db="EMBL/GenBank/DDBJ databases">
        <title>The Natural Products Discovery Center: Release of the First 8490 Sequenced Strains for Exploring Actinobacteria Biosynthetic Diversity.</title>
        <authorList>
            <person name="Kalkreuter E."/>
            <person name="Kautsar S.A."/>
            <person name="Yang D."/>
            <person name="Bader C.D."/>
            <person name="Teijaro C.N."/>
            <person name="Fluegel L."/>
            <person name="Davis C.M."/>
            <person name="Simpson J.R."/>
            <person name="Lauterbach L."/>
            <person name="Steele A.D."/>
            <person name="Gui C."/>
            <person name="Meng S."/>
            <person name="Li G."/>
            <person name="Viehrig K."/>
            <person name="Ye F."/>
            <person name="Su P."/>
            <person name="Kiefer A.F."/>
            <person name="Nichols A."/>
            <person name="Cepeda A.J."/>
            <person name="Yan W."/>
            <person name="Fan B."/>
            <person name="Jiang Y."/>
            <person name="Adhikari A."/>
            <person name="Zheng C.-J."/>
            <person name="Schuster L."/>
            <person name="Cowan T.M."/>
            <person name="Smanski M.J."/>
            <person name="Chevrette M.G."/>
            <person name="De Carvalho L.P.S."/>
            <person name="Shen B."/>
        </authorList>
    </citation>
    <scope>NUCLEOTIDE SEQUENCE [LARGE SCALE GENOMIC DNA]</scope>
    <source>
        <strain evidence="8 9">NPDC006434</strain>
    </source>
</reference>
<dbReference type="InterPro" id="IPR027417">
    <property type="entry name" value="P-loop_NTPase"/>
</dbReference>
<dbReference type="CDD" id="cd03112">
    <property type="entry name" value="CobW-like"/>
    <property type="match status" value="1"/>
</dbReference>
<accession>A0ABV2USH5</accession>
<evidence type="ECO:0000256" key="3">
    <source>
        <dbReference type="ARBA" id="ARBA00023186"/>
    </source>
</evidence>
<feature type="region of interest" description="Disordered" evidence="6">
    <location>
        <begin position="225"/>
        <end position="257"/>
    </location>
</feature>
<comment type="caution">
    <text evidence="8">The sequence shown here is derived from an EMBL/GenBank/DDBJ whole genome shotgun (WGS) entry which is preliminary data.</text>
</comment>
<evidence type="ECO:0000256" key="4">
    <source>
        <dbReference type="ARBA" id="ARBA00034320"/>
    </source>
</evidence>
<dbReference type="PANTHER" id="PTHR13748:SF62">
    <property type="entry name" value="COBW DOMAIN-CONTAINING PROTEIN"/>
    <property type="match status" value="1"/>
</dbReference>
<keyword evidence="2" id="KW-0378">Hydrolase</keyword>
<keyword evidence="9" id="KW-1185">Reference proteome</keyword>
<evidence type="ECO:0000259" key="7">
    <source>
        <dbReference type="SMART" id="SM00833"/>
    </source>
</evidence>
<dbReference type="InterPro" id="IPR003495">
    <property type="entry name" value="CobW/HypB/UreG_nucleotide-bd"/>
</dbReference>
<evidence type="ECO:0000256" key="1">
    <source>
        <dbReference type="ARBA" id="ARBA00022741"/>
    </source>
</evidence>
<feature type="domain" description="CobW C-terminal" evidence="7">
    <location>
        <begin position="267"/>
        <end position="359"/>
    </location>
</feature>
<dbReference type="Proteomes" id="UP001550210">
    <property type="component" value="Unassembled WGS sequence"/>
</dbReference>
<evidence type="ECO:0000256" key="5">
    <source>
        <dbReference type="ARBA" id="ARBA00049117"/>
    </source>
</evidence>
<name>A0ABV2USH5_9ACTN</name>
<gene>
    <name evidence="8" type="ORF">ABZZ21_07920</name>
</gene>
<dbReference type="Gene3D" id="3.40.50.300">
    <property type="entry name" value="P-loop containing nucleotide triphosphate hydrolases"/>
    <property type="match status" value="1"/>
</dbReference>
<comment type="similarity">
    <text evidence="4">Belongs to the SIMIBI class G3E GTPase family. ZNG1 subfamily.</text>
</comment>
<dbReference type="Pfam" id="PF07683">
    <property type="entry name" value="CobW_C"/>
    <property type="match status" value="1"/>
</dbReference>
<evidence type="ECO:0000313" key="9">
    <source>
        <dbReference type="Proteomes" id="UP001550210"/>
    </source>
</evidence>
<feature type="compositionally biased region" description="Basic and acidic residues" evidence="6">
    <location>
        <begin position="225"/>
        <end position="238"/>
    </location>
</feature>
<dbReference type="InterPro" id="IPR036627">
    <property type="entry name" value="CobW-likC_sf"/>
</dbReference>
<evidence type="ECO:0000256" key="2">
    <source>
        <dbReference type="ARBA" id="ARBA00022801"/>
    </source>
</evidence>
<comment type="catalytic activity">
    <reaction evidence="5">
        <text>GTP + H2O = GDP + phosphate + H(+)</text>
        <dbReference type="Rhea" id="RHEA:19669"/>
        <dbReference type="ChEBI" id="CHEBI:15377"/>
        <dbReference type="ChEBI" id="CHEBI:15378"/>
        <dbReference type="ChEBI" id="CHEBI:37565"/>
        <dbReference type="ChEBI" id="CHEBI:43474"/>
        <dbReference type="ChEBI" id="CHEBI:58189"/>
    </reaction>
    <physiologicalReaction direction="left-to-right" evidence="5">
        <dbReference type="Rhea" id="RHEA:19670"/>
    </physiologicalReaction>
</comment>
<protein>
    <submittedName>
        <fullName evidence="8">GTP-binding protein</fullName>
    </submittedName>
</protein>
<dbReference type="InterPro" id="IPR011629">
    <property type="entry name" value="CobW-like_C"/>
</dbReference>
<proteinExistence type="inferred from homology"/>
<dbReference type="InterPro" id="IPR051316">
    <property type="entry name" value="Zinc-reg_GTPase_activator"/>
</dbReference>
<keyword evidence="3" id="KW-0143">Chaperone</keyword>
<dbReference type="SUPFAM" id="SSF52540">
    <property type="entry name" value="P-loop containing nucleoside triphosphate hydrolases"/>
    <property type="match status" value="1"/>
</dbReference>
<dbReference type="EMBL" id="JBEXPZ010000008">
    <property type="protein sequence ID" value="MET9844501.1"/>
    <property type="molecule type" value="Genomic_DNA"/>
</dbReference>
<dbReference type="RefSeq" id="WP_355394149.1">
    <property type="nucleotide sequence ID" value="NZ_JBEXPZ010000008.1"/>
</dbReference>
<dbReference type="Gene3D" id="3.30.1220.10">
    <property type="entry name" value="CobW-like, C-terminal domain"/>
    <property type="match status" value="1"/>
</dbReference>
<dbReference type="SMART" id="SM00833">
    <property type="entry name" value="CobW_C"/>
    <property type="match status" value="1"/>
</dbReference>